<gene>
    <name evidence="4" type="ORF">KCG34_03280</name>
</gene>
<reference evidence="4" key="1">
    <citation type="submission" date="2021-04" db="EMBL/GenBank/DDBJ databases">
        <title>The complete genome sequence of Caulobacter sp. S6.</title>
        <authorList>
            <person name="Tang Y."/>
            <person name="Ouyang W."/>
            <person name="Liu Q."/>
            <person name="Huang B."/>
            <person name="Guo Z."/>
            <person name="Lei P."/>
        </authorList>
    </citation>
    <scope>NUCLEOTIDE SEQUENCE</scope>
    <source>
        <strain evidence="4">S6</strain>
    </source>
</reference>
<proteinExistence type="predicted"/>
<dbReference type="PROSITE" id="PS50977">
    <property type="entry name" value="HTH_TETR_2"/>
    <property type="match status" value="1"/>
</dbReference>
<dbReference type="InterPro" id="IPR009057">
    <property type="entry name" value="Homeodomain-like_sf"/>
</dbReference>
<feature type="domain" description="HTH tetR-type" evidence="3">
    <location>
        <begin position="13"/>
        <end position="74"/>
    </location>
</feature>
<dbReference type="Gene3D" id="1.10.357.10">
    <property type="entry name" value="Tetracycline Repressor, domain 2"/>
    <property type="match status" value="1"/>
</dbReference>
<dbReference type="InterPro" id="IPR036271">
    <property type="entry name" value="Tet_transcr_reg_TetR-rel_C_sf"/>
</dbReference>
<keyword evidence="1 2" id="KW-0238">DNA-binding</keyword>
<accession>A0A975G0M3</accession>
<dbReference type="GO" id="GO:0003677">
    <property type="term" value="F:DNA binding"/>
    <property type="evidence" value="ECO:0007669"/>
    <property type="project" value="UniProtKB-UniRule"/>
</dbReference>
<evidence type="ECO:0000313" key="5">
    <source>
        <dbReference type="Proteomes" id="UP000676409"/>
    </source>
</evidence>
<dbReference type="KEGG" id="caul:KCG34_03280"/>
<feature type="DNA-binding region" description="H-T-H motif" evidence="2">
    <location>
        <begin position="37"/>
        <end position="56"/>
    </location>
</feature>
<evidence type="ECO:0000256" key="2">
    <source>
        <dbReference type="PROSITE-ProRule" id="PRU00335"/>
    </source>
</evidence>
<dbReference type="InterPro" id="IPR041586">
    <property type="entry name" value="PsrA_TetR_C"/>
</dbReference>
<dbReference type="RefSeq" id="WP_211938975.1">
    <property type="nucleotide sequence ID" value="NZ_CP073078.1"/>
</dbReference>
<keyword evidence="5" id="KW-1185">Reference proteome</keyword>
<sequence>MSAAVENSEYAPTGTVEELLQVAERMFAQQGVENVALTQIVAQAGQRNRSALHYHFGSRDGVLTAVMNRRLAPLNARREALVDALPADCSVPQILHAYAAPLAMVAIEEPWGPDYLSLLAQLTFHPQLLGSSSVEDQHLTGLRRCRRLLAGALPDVAPELLDQRLGWLRDSLVFALARWVRDTPAEARSAAALSALLDQIIIYGAAGLAAPVRPHP</sequence>
<dbReference type="Pfam" id="PF00440">
    <property type="entry name" value="TetR_N"/>
    <property type="match status" value="1"/>
</dbReference>
<name>A0A975G0M3_9CAUL</name>
<protein>
    <submittedName>
        <fullName evidence="4">TetR/AcrR family transcriptional regulator</fullName>
    </submittedName>
</protein>
<dbReference type="AlphaFoldDB" id="A0A975G0M3"/>
<organism evidence="4 5">
    <name type="scientific">Phenylobacterium montanum</name>
    <dbReference type="NCBI Taxonomy" id="2823693"/>
    <lineage>
        <taxon>Bacteria</taxon>
        <taxon>Pseudomonadati</taxon>
        <taxon>Pseudomonadota</taxon>
        <taxon>Alphaproteobacteria</taxon>
        <taxon>Caulobacterales</taxon>
        <taxon>Caulobacteraceae</taxon>
        <taxon>Phenylobacterium</taxon>
    </lineage>
</organism>
<dbReference type="InterPro" id="IPR001647">
    <property type="entry name" value="HTH_TetR"/>
</dbReference>
<dbReference type="Proteomes" id="UP000676409">
    <property type="component" value="Chromosome"/>
</dbReference>
<dbReference type="SUPFAM" id="SSF46689">
    <property type="entry name" value="Homeodomain-like"/>
    <property type="match status" value="1"/>
</dbReference>
<evidence type="ECO:0000313" key="4">
    <source>
        <dbReference type="EMBL" id="QUD88925.1"/>
    </source>
</evidence>
<evidence type="ECO:0000256" key="1">
    <source>
        <dbReference type="ARBA" id="ARBA00023125"/>
    </source>
</evidence>
<dbReference type="EMBL" id="CP073078">
    <property type="protein sequence ID" value="QUD88925.1"/>
    <property type="molecule type" value="Genomic_DNA"/>
</dbReference>
<dbReference type="Pfam" id="PF17939">
    <property type="entry name" value="TetR_C_30"/>
    <property type="match status" value="1"/>
</dbReference>
<dbReference type="SUPFAM" id="SSF48498">
    <property type="entry name" value="Tetracyclin repressor-like, C-terminal domain"/>
    <property type="match status" value="1"/>
</dbReference>
<evidence type="ECO:0000259" key="3">
    <source>
        <dbReference type="PROSITE" id="PS50977"/>
    </source>
</evidence>